<comment type="caution">
    <text evidence="1">The sequence shown here is derived from an EMBL/GenBank/DDBJ whole genome shotgun (WGS) entry which is preliminary data.</text>
</comment>
<organism evidence="1 2">
    <name type="scientific">[Eubacterium] siraeum DSM 15702</name>
    <dbReference type="NCBI Taxonomy" id="428128"/>
    <lineage>
        <taxon>Bacteria</taxon>
        <taxon>Bacillati</taxon>
        <taxon>Bacillota</taxon>
        <taxon>Clostridia</taxon>
        <taxon>Eubacteriales</taxon>
        <taxon>Oscillospiraceae</taxon>
        <taxon>Oscillospiraceae incertae sedis</taxon>
    </lineage>
</organism>
<reference evidence="1" key="1">
    <citation type="submission" date="2007-10" db="EMBL/GenBank/DDBJ databases">
        <authorList>
            <person name="Fulton L."/>
            <person name="Clifton S."/>
            <person name="Fulton B."/>
            <person name="Xu J."/>
            <person name="Minx P."/>
            <person name="Pepin K.H."/>
            <person name="Johnson M."/>
            <person name="Thiruvilangam P."/>
            <person name="Bhonagiri V."/>
            <person name="Nash W.E."/>
            <person name="Mardis E.R."/>
            <person name="Wilson R.K."/>
        </authorList>
    </citation>
    <scope>NUCLEOTIDE SEQUENCE [LARGE SCALE GENOMIC DNA]</scope>
    <source>
        <strain evidence="1">DSM 15702</strain>
    </source>
</reference>
<gene>
    <name evidence="1" type="ORF">EUBSIR_01582</name>
</gene>
<dbReference type="EMBL" id="ABCA03000047">
    <property type="protein sequence ID" value="EDS00661.1"/>
    <property type="molecule type" value="Genomic_DNA"/>
</dbReference>
<accession>B0MP24</accession>
<proteinExistence type="predicted"/>
<evidence type="ECO:0000313" key="1">
    <source>
        <dbReference type="EMBL" id="EDS00661.1"/>
    </source>
</evidence>
<sequence>MCVFTEEYNAELCKTENFQNLLKNRRNYATIKLPETFSVI</sequence>
<name>B0MP24_9FIRM</name>
<dbReference type="AlphaFoldDB" id="B0MP24"/>
<keyword evidence="2" id="KW-1185">Reference proteome</keyword>
<protein>
    <submittedName>
        <fullName evidence="1">Uncharacterized protein</fullName>
    </submittedName>
</protein>
<evidence type="ECO:0000313" key="2">
    <source>
        <dbReference type="Proteomes" id="UP000005326"/>
    </source>
</evidence>
<dbReference type="Proteomes" id="UP000005326">
    <property type="component" value="Unassembled WGS sequence"/>
</dbReference>
<reference evidence="1" key="2">
    <citation type="submission" date="2014-06" db="EMBL/GenBank/DDBJ databases">
        <title>Draft genome sequence of Eubacterium siraeum (DSM 15702).</title>
        <authorList>
            <person name="Sudarsanam P."/>
            <person name="Ley R."/>
            <person name="Guruge J."/>
            <person name="Turnbaugh P.J."/>
            <person name="Mahowald M."/>
            <person name="Liep D."/>
            <person name="Gordon J."/>
        </authorList>
    </citation>
    <scope>NUCLEOTIDE SEQUENCE</scope>
    <source>
        <strain evidence="1">DSM 15702</strain>
    </source>
</reference>